<dbReference type="InterPro" id="IPR036460">
    <property type="entry name" value="Cu_amine_oxidase_C_sf"/>
</dbReference>
<dbReference type="FunFam" id="1.20.120.180:FF:000001">
    <property type="entry name" value="Proteasome activator complex subunit 3"/>
    <property type="match status" value="1"/>
</dbReference>
<dbReference type="Pfam" id="PF02252">
    <property type="entry name" value="PA28_C"/>
    <property type="match status" value="1"/>
</dbReference>
<feature type="region of interest" description="Disordered" evidence="9">
    <location>
        <begin position="346"/>
        <end position="378"/>
    </location>
</feature>
<dbReference type="SUPFAM" id="SSF47216">
    <property type="entry name" value="Proteasome activator"/>
    <property type="match status" value="1"/>
</dbReference>
<feature type="domain" description="Copper amine oxidase N3-terminal" evidence="14">
    <location>
        <begin position="490"/>
        <end position="582"/>
    </location>
</feature>
<dbReference type="EMBL" id="AGCU01104634">
    <property type="status" value="NOT_ANNOTATED_CDS"/>
    <property type="molecule type" value="Genomic_DNA"/>
</dbReference>
<accession>K7FAF3</accession>
<dbReference type="EMBL" id="AGCU01104642">
    <property type="status" value="NOT_ANNOTATED_CDS"/>
    <property type="molecule type" value="Genomic_DNA"/>
</dbReference>
<dbReference type="Gene3D" id="2.70.98.20">
    <property type="entry name" value="Copper amine oxidase, catalytic domain"/>
    <property type="match status" value="1"/>
</dbReference>
<dbReference type="EC" id="1.4.3.-" evidence="8"/>
<dbReference type="InterPro" id="IPR015798">
    <property type="entry name" value="Cu_amine_oxidase_C"/>
</dbReference>
<evidence type="ECO:0000259" key="14">
    <source>
        <dbReference type="Pfam" id="PF02728"/>
    </source>
</evidence>
<feature type="domain" description="Copper amine oxidase catalytic" evidence="11">
    <location>
        <begin position="630"/>
        <end position="1030"/>
    </location>
</feature>
<dbReference type="InterPro" id="IPR049948">
    <property type="entry name" value="Cu_Am_ox_TPQ-bd"/>
</dbReference>
<dbReference type="InterPro" id="IPR015802">
    <property type="entry name" value="Cu_amine_oxidase_N3"/>
</dbReference>
<evidence type="ECO:0000256" key="8">
    <source>
        <dbReference type="RuleBase" id="RU000672"/>
    </source>
</evidence>
<feature type="transmembrane region" description="Helical" evidence="10">
    <location>
        <begin position="1258"/>
        <end position="1277"/>
    </location>
</feature>
<dbReference type="EMBL" id="AGCU01104640">
    <property type="status" value="NOT_ANNOTATED_CDS"/>
    <property type="molecule type" value="Genomic_DNA"/>
</dbReference>
<feature type="active site" description="Proton acceptor" evidence="6">
    <location>
        <position position="700"/>
    </location>
</feature>
<evidence type="ECO:0000256" key="1">
    <source>
        <dbReference type="ARBA" id="ARBA00007983"/>
    </source>
</evidence>
<dbReference type="GO" id="GO:0005507">
    <property type="term" value="F:copper ion binding"/>
    <property type="evidence" value="ECO:0007669"/>
    <property type="project" value="InterPro"/>
</dbReference>
<keyword evidence="10" id="KW-0812">Transmembrane</keyword>
<protein>
    <recommendedName>
        <fullName evidence="8">Amine oxidase</fullName>
        <ecNumber evidence="8">1.4.3.-</ecNumber>
    </recommendedName>
</protein>
<feature type="domain" description="Copper amine oxidase N2-terminal" evidence="13">
    <location>
        <begin position="400"/>
        <end position="473"/>
    </location>
</feature>
<dbReference type="PANTHER" id="PTHR10638:SF4">
    <property type="entry name" value="RETINA-SPECIFIC COPPER AMINE OXIDASE"/>
    <property type="match status" value="1"/>
</dbReference>
<dbReference type="PANTHER" id="PTHR10638">
    <property type="entry name" value="COPPER AMINE OXIDASE"/>
    <property type="match status" value="1"/>
</dbReference>
<dbReference type="EMBL" id="AGCU01104638">
    <property type="status" value="NOT_ANNOTATED_CDS"/>
    <property type="molecule type" value="Genomic_DNA"/>
</dbReference>
<comment type="cofactor">
    <cofactor evidence="8">
        <name>Cu cation</name>
        <dbReference type="ChEBI" id="CHEBI:23378"/>
    </cofactor>
    <text evidence="8">Contains 1 topaquinone per subunit.</text>
</comment>
<keyword evidence="3 6" id="KW-0801">TPQ</keyword>
<dbReference type="HOGENOM" id="CLU_004206_0_0_1"/>
<keyword evidence="16" id="KW-1185">Reference proteome</keyword>
<evidence type="ECO:0000313" key="15">
    <source>
        <dbReference type="Ensembl" id="ENSPSIP00000005013.1"/>
    </source>
</evidence>
<dbReference type="EMBL" id="AGCU01104636">
    <property type="status" value="NOT_ANNOTATED_CDS"/>
    <property type="molecule type" value="Genomic_DNA"/>
</dbReference>
<feature type="active site" description="Schiff-base intermediate with substrate; via topaquinone" evidence="6">
    <location>
        <position position="785"/>
    </location>
</feature>
<dbReference type="FunFam" id="3.10.450.40:FF:000001">
    <property type="entry name" value="Amine oxidase"/>
    <property type="match status" value="1"/>
</dbReference>
<reference evidence="16" key="2">
    <citation type="journal article" date="2013" name="Nat. Genet.">
        <title>The draft genomes of soft-shell turtle and green sea turtle yield insights into the development and evolution of the turtle-specific body plan.</title>
        <authorList>
            <person name="Wang Z."/>
            <person name="Pascual-Anaya J."/>
            <person name="Zadissa A."/>
            <person name="Li W."/>
            <person name="Niimura Y."/>
            <person name="Huang Z."/>
            <person name="Li C."/>
            <person name="White S."/>
            <person name="Xiong Z."/>
            <person name="Fang D."/>
            <person name="Wang B."/>
            <person name="Ming Y."/>
            <person name="Chen Y."/>
            <person name="Zheng Y."/>
            <person name="Kuraku S."/>
            <person name="Pignatelli M."/>
            <person name="Herrero J."/>
            <person name="Beal K."/>
            <person name="Nozawa M."/>
            <person name="Li Q."/>
            <person name="Wang J."/>
            <person name="Zhang H."/>
            <person name="Yu L."/>
            <person name="Shigenobu S."/>
            <person name="Wang J."/>
            <person name="Liu J."/>
            <person name="Flicek P."/>
            <person name="Searle S."/>
            <person name="Wang J."/>
            <person name="Kuratani S."/>
            <person name="Yin Y."/>
            <person name="Aken B."/>
            <person name="Zhang G."/>
            <person name="Irie N."/>
        </authorList>
    </citation>
    <scope>NUCLEOTIDE SEQUENCE [LARGE SCALE GENOMIC DNA]</scope>
    <source>
        <strain evidence="16">Daiwa-1</strain>
    </source>
</reference>
<evidence type="ECO:0000256" key="4">
    <source>
        <dbReference type="ARBA" id="ARBA00023002"/>
    </source>
</evidence>
<keyword evidence="2 8" id="KW-0479">Metal-binding</keyword>
<reference evidence="15" key="4">
    <citation type="submission" date="2025-09" db="UniProtKB">
        <authorList>
            <consortium name="Ensembl"/>
        </authorList>
    </citation>
    <scope>IDENTIFICATION</scope>
</reference>
<evidence type="ECO:0000256" key="10">
    <source>
        <dbReference type="SAM" id="Phobius"/>
    </source>
</evidence>
<dbReference type="Pfam" id="PF02728">
    <property type="entry name" value="Cu_amine_oxidN3"/>
    <property type="match status" value="1"/>
</dbReference>
<dbReference type="PRINTS" id="PR00766">
    <property type="entry name" value="CUDAOXIDASE"/>
</dbReference>
<comment type="similarity">
    <text evidence="1 8">Belongs to the copper/topaquinone oxidase family.</text>
</comment>
<dbReference type="Gene3D" id="1.20.120.180">
    <property type="entry name" value="Proteasome activator pa28, C-terminal domain"/>
    <property type="match status" value="1"/>
</dbReference>
<dbReference type="Pfam" id="PF01179">
    <property type="entry name" value="Cu_amine_oxid"/>
    <property type="match status" value="1"/>
</dbReference>
<comment type="PTM">
    <text evidence="7 8">Topaquinone (TPQ) is generated by copper-dependent autoxidation of a specific tyrosyl residue.</text>
</comment>
<dbReference type="SUPFAM" id="SSF49998">
    <property type="entry name" value="Amine oxidase catalytic domain"/>
    <property type="match status" value="1"/>
</dbReference>
<dbReference type="Ensembl" id="ENSPSIT00000005042.1">
    <property type="protein sequence ID" value="ENSPSIP00000005013.1"/>
    <property type="gene ID" value="ENSPSIG00000004661.1"/>
</dbReference>
<proteinExistence type="inferred from homology"/>
<keyword evidence="10" id="KW-1133">Transmembrane helix</keyword>
<dbReference type="eggNOG" id="KOG4470">
    <property type="taxonomic scope" value="Eukaryota"/>
</dbReference>
<evidence type="ECO:0000256" key="2">
    <source>
        <dbReference type="ARBA" id="ARBA00022723"/>
    </source>
</evidence>
<dbReference type="InterPro" id="IPR015800">
    <property type="entry name" value="Cu_amine_oxidase_N2"/>
</dbReference>
<dbReference type="EMBL" id="AGCU01104639">
    <property type="status" value="NOT_ANNOTATED_CDS"/>
    <property type="molecule type" value="Genomic_DNA"/>
</dbReference>
<dbReference type="InterPro" id="IPR036252">
    <property type="entry name" value="Proteasome_activ_sf"/>
</dbReference>
<dbReference type="FunFam" id="2.70.98.20:FF:000002">
    <property type="entry name" value="Amine oxidase"/>
    <property type="match status" value="1"/>
</dbReference>
<dbReference type="GO" id="GO:0008537">
    <property type="term" value="C:proteasome activator complex"/>
    <property type="evidence" value="ECO:0007669"/>
    <property type="project" value="InterPro"/>
</dbReference>
<evidence type="ECO:0000256" key="7">
    <source>
        <dbReference type="PIRSR" id="PIRSR600269-51"/>
    </source>
</evidence>
<keyword evidence="4 8" id="KW-0560">Oxidoreductase</keyword>
<dbReference type="STRING" id="13735.ENSPSIP00000005013"/>
<sequence length="1498" mass="168269">EPILNIHDLTQIHSDMNLPVPDPILLTNSHDGLDGPNMKKRKLEDCEEALQGTKVFVMPNGMLKSNQQLVDIIEKVKPEIRLLIEKCNTVKMWVQLLIPRIEDGNNFGVSIQEETVAELRTVESEAASYLDQISRYYITRAKLVSKIAKYPHVEDYRRTVTEIDEKEYISLRLIISELRNQYVTLHDMILKNIEKIKRPRSSNAETLYQGGEHGDQSLVFADLTPEEMVEVVTYLHDNLGVPLVDAYDANPSDNCIYYVDVQLPPKAEVLAFLDHKGSRPARQALAVVYFGNQLDPNITEYVVGPLPRPTAHRDVTLWSFAFGVNVNTGMRLFDIRFQGQRRLGSLDHNRFPSHPTCGRYSQHGDSGKRRNQGGEHGDQSLVFADLTPKEMVEVVTYLHDNLGVSLVDASQANPSDNCIYYVDVQLPPKAEVLAFLDRNGSQPARQALAVVYFGNKPDPNITEYVVGPLPRPTAHRDVTVRKYGGGPHQREYKKIDLFLHREFSKAPRLLRECCEYDGTNFVTFTTVPRGFQSGDRATWFVVFQNAYGRGYCLHPVGLEMLVNHSSLDLSQWRVSQVFYNGKYYEDMAQLESGFIQGNVNDVKVKKVRPEEKYGSMRPTGTQSLPGPLPYQPRGPRYCIHHNHVLFQAWSFSFGMDVNTGPRLFDIRFNGERVVYELSLQEALALYGSNCPGGMVTRYMDGSFGIGKLAFELVRGVDCPYTATYVDRHYLVESETPKVNKNVMCVFEHNTAVPLRRHFSNTESLYYGGLVKYALVLRAISTLLNYDYVWDFIFYQNGAMEVKVHATGYISSSFLYGEGTDYGSRVGEHTLGTMHNHLINYKVDLDIGGLKNSLVAHDMTFDAVQAPWSPEHQIHRPRLTKTVLDTEDKAVFPLHSKMPRYIHFATNLENKWGHQRGYRIQIISFAGDPLPEASSMERSISWGRYKLAVTKRKEEEPTSSSIYNQNDPWTPTVAFADFINNETIVNEDLVAWISVGFLHVPHSEDVPNTVTVGNGVGFFLRPYNYFNEDPSSHSADGVYFRSDQDLSSCEHHYEQNLLSTPKPWPGLPADCGSGRLFCRKAQELVPTPGALQPRVHPLHPWPNELGLGYQGGSRVWASSQLNHRGCEGHRAGSLPITILTRVTDAAIQSLNVFKTQNQGYFQPETGGPPLQGTKPTTPSTSAAPQLARNDRKWQGECLEHELKEDVGIGASIRAYVILFGQRPYWWVRETSYYGNASIPGIQQFPLTCETGPGSPSGHAMGSAGVYYVMVTAILSLALGKKKPTIKHQVCKVRGGPEAGGRRTLKASRATSPATPMHTWNQGFGWDDGARPGAVLPPPHHFLQHGRVAVAGAFQCIPSTLTTSLRRCLGTIFFLFFLFFFFALGYYLLLNALGADLLWTLEKAKRWFNRPEWVHIDTTPFASLLRNLGILFGLGLALNSQMYLESCKGKASQQLPFRLSCIAASLLVLHLFNSFKPPTTVELLFYVLSFCKSAAVPVAA</sequence>
<reference evidence="16" key="1">
    <citation type="submission" date="2011-10" db="EMBL/GenBank/DDBJ databases">
        <authorList>
            <consortium name="Soft-shell Turtle Genome Consortium"/>
        </authorList>
    </citation>
    <scope>NUCLEOTIDE SEQUENCE [LARGE SCALE GENOMIC DNA]</scope>
    <source>
        <strain evidence="16">Daiwa-1</strain>
    </source>
</reference>
<evidence type="ECO:0000256" key="3">
    <source>
        <dbReference type="ARBA" id="ARBA00022772"/>
    </source>
</evidence>
<reference evidence="15" key="3">
    <citation type="submission" date="2025-08" db="UniProtKB">
        <authorList>
            <consortium name="Ensembl"/>
        </authorList>
    </citation>
    <scope>IDENTIFICATION</scope>
</reference>
<dbReference type="GO" id="GO:0005886">
    <property type="term" value="C:plasma membrane"/>
    <property type="evidence" value="ECO:0007669"/>
    <property type="project" value="TreeGrafter"/>
</dbReference>
<dbReference type="InterPro" id="IPR000269">
    <property type="entry name" value="Cu_amine_oxidase"/>
</dbReference>
<evidence type="ECO:0000259" key="12">
    <source>
        <dbReference type="Pfam" id="PF02252"/>
    </source>
</evidence>
<dbReference type="Proteomes" id="UP000007267">
    <property type="component" value="Unassembled WGS sequence"/>
</dbReference>
<feature type="compositionally biased region" description="Basic and acidic residues" evidence="9">
    <location>
        <begin position="365"/>
        <end position="378"/>
    </location>
</feature>
<dbReference type="InterPro" id="IPR016182">
    <property type="entry name" value="Cu_amine_oxidase_N-reg"/>
</dbReference>
<feature type="compositionally biased region" description="Low complexity" evidence="9">
    <location>
        <begin position="1174"/>
        <end position="1183"/>
    </location>
</feature>
<feature type="modified residue" description="2',4',5'-topaquinone" evidence="7">
    <location>
        <position position="785"/>
    </location>
</feature>
<feature type="transmembrane region" description="Helical" evidence="10">
    <location>
        <begin position="1366"/>
        <end position="1387"/>
    </location>
</feature>
<dbReference type="GeneTree" id="ENSGT00950000183207"/>
<organism evidence="15 16">
    <name type="scientific">Pelodiscus sinensis</name>
    <name type="common">Chinese softshell turtle</name>
    <name type="synonym">Trionyx sinensis</name>
    <dbReference type="NCBI Taxonomy" id="13735"/>
    <lineage>
        <taxon>Eukaryota</taxon>
        <taxon>Metazoa</taxon>
        <taxon>Chordata</taxon>
        <taxon>Craniata</taxon>
        <taxon>Vertebrata</taxon>
        <taxon>Euteleostomi</taxon>
        <taxon>Archelosauria</taxon>
        <taxon>Testudinata</taxon>
        <taxon>Testudines</taxon>
        <taxon>Cryptodira</taxon>
        <taxon>Trionychia</taxon>
        <taxon>Trionychidae</taxon>
        <taxon>Pelodiscus</taxon>
    </lineage>
</organism>
<evidence type="ECO:0000313" key="16">
    <source>
        <dbReference type="Proteomes" id="UP000007267"/>
    </source>
</evidence>
<dbReference type="Gene3D" id="3.10.450.40">
    <property type="match status" value="3"/>
</dbReference>
<dbReference type="InterPro" id="IPR003186">
    <property type="entry name" value="PA28_C"/>
</dbReference>
<evidence type="ECO:0000256" key="9">
    <source>
        <dbReference type="SAM" id="MobiDB-lite"/>
    </source>
</evidence>
<dbReference type="GO" id="GO:0009308">
    <property type="term" value="P:amine metabolic process"/>
    <property type="evidence" value="ECO:0007669"/>
    <property type="project" value="UniProtKB-UniRule"/>
</dbReference>
<name>K7FAF3_PELSI</name>
<feature type="domain" description="Copper amine oxidase N2-terminal" evidence="13">
    <location>
        <begin position="243"/>
        <end position="310"/>
    </location>
</feature>
<dbReference type="GO" id="GO:0008131">
    <property type="term" value="F:primary methylamine oxidase activity"/>
    <property type="evidence" value="ECO:0007669"/>
    <property type="project" value="InterPro"/>
</dbReference>
<dbReference type="EMBL" id="AGCU01104635">
    <property type="status" value="NOT_ANNOTATED_CDS"/>
    <property type="molecule type" value="Genomic_DNA"/>
</dbReference>
<keyword evidence="10" id="KW-0472">Membrane</keyword>
<feature type="domain" description="Proteasome activator PA28 C-terminal" evidence="12">
    <location>
        <begin position="63"/>
        <end position="205"/>
    </location>
</feature>
<dbReference type="InterPro" id="IPR036997">
    <property type="entry name" value="PA28_C_sf"/>
</dbReference>
<dbReference type="eggNOG" id="KOG1186">
    <property type="taxonomic scope" value="Eukaryota"/>
</dbReference>
<dbReference type="EMBL" id="AGCU01104637">
    <property type="status" value="NOT_ANNOTATED_CDS"/>
    <property type="molecule type" value="Genomic_DNA"/>
</dbReference>
<dbReference type="GO" id="GO:0048038">
    <property type="term" value="F:quinone binding"/>
    <property type="evidence" value="ECO:0007669"/>
    <property type="project" value="InterPro"/>
</dbReference>
<dbReference type="FunFam" id="3.10.450.40:FF:000007">
    <property type="entry name" value="Amine oxidase"/>
    <property type="match status" value="2"/>
</dbReference>
<evidence type="ECO:0000259" key="13">
    <source>
        <dbReference type="Pfam" id="PF02727"/>
    </source>
</evidence>
<evidence type="ECO:0000256" key="5">
    <source>
        <dbReference type="ARBA" id="ARBA00023008"/>
    </source>
</evidence>
<evidence type="ECO:0000256" key="6">
    <source>
        <dbReference type="PIRSR" id="PIRSR600269-50"/>
    </source>
</evidence>
<dbReference type="EMBL" id="AGCU01104641">
    <property type="status" value="NOT_ANNOTATED_CDS"/>
    <property type="molecule type" value="Genomic_DNA"/>
</dbReference>
<feature type="region of interest" description="Disordered" evidence="9">
    <location>
        <begin position="1159"/>
        <end position="1183"/>
    </location>
</feature>
<dbReference type="SUPFAM" id="SSF54416">
    <property type="entry name" value="Amine oxidase N-terminal region"/>
    <property type="match status" value="3"/>
</dbReference>
<evidence type="ECO:0000259" key="11">
    <source>
        <dbReference type="Pfam" id="PF01179"/>
    </source>
</evidence>
<dbReference type="Pfam" id="PF02727">
    <property type="entry name" value="Cu_amine_oxidN2"/>
    <property type="match status" value="2"/>
</dbReference>
<dbReference type="EMBL" id="AGCU01104633">
    <property type="status" value="NOT_ANNOTATED_CDS"/>
    <property type="molecule type" value="Genomic_DNA"/>
</dbReference>
<dbReference type="PROSITE" id="PS01164">
    <property type="entry name" value="COPPER_AMINE_OXID_1"/>
    <property type="match status" value="1"/>
</dbReference>
<keyword evidence="5 8" id="KW-0186">Copper</keyword>